<evidence type="ECO:0000256" key="2">
    <source>
        <dbReference type="SAM" id="MobiDB-lite"/>
    </source>
</evidence>
<dbReference type="InterPro" id="IPR054563">
    <property type="entry name" value="HylB-like_N"/>
</dbReference>
<dbReference type="Gene3D" id="2.60.120.260">
    <property type="entry name" value="Galactose-binding domain-like"/>
    <property type="match status" value="3"/>
</dbReference>
<dbReference type="Pfam" id="PF22637">
    <property type="entry name" value="CBM_4_9_1"/>
    <property type="match status" value="2"/>
</dbReference>
<dbReference type="PANTHER" id="PTHR38045">
    <property type="entry name" value="CHROMOSOME 1, WHOLE GENOME SHOTGUN SEQUENCE"/>
    <property type="match status" value="1"/>
</dbReference>
<dbReference type="InterPro" id="IPR012480">
    <property type="entry name" value="Hepar_II_III_C"/>
</dbReference>
<feature type="compositionally biased region" description="Acidic residues" evidence="2">
    <location>
        <begin position="1561"/>
        <end position="1602"/>
    </location>
</feature>
<dbReference type="InterPro" id="IPR003343">
    <property type="entry name" value="Big_2"/>
</dbReference>
<feature type="domain" description="F5/8 type C" evidence="3">
    <location>
        <begin position="1321"/>
        <end position="1459"/>
    </location>
</feature>
<dbReference type="Pfam" id="PF00754">
    <property type="entry name" value="F5_F8_type_C"/>
    <property type="match status" value="1"/>
</dbReference>
<dbReference type="Gene3D" id="2.60.40.1080">
    <property type="match status" value="1"/>
</dbReference>
<dbReference type="Pfam" id="PF02368">
    <property type="entry name" value="Big_2"/>
    <property type="match status" value="1"/>
</dbReference>
<dbReference type="PANTHER" id="PTHR38045:SF1">
    <property type="entry name" value="HEPARINASE II_III-LIKE PROTEIN"/>
    <property type="match status" value="1"/>
</dbReference>
<dbReference type="InterPro" id="IPR008929">
    <property type="entry name" value="Chondroitin_lyas"/>
</dbReference>
<sequence>MAEMWMKHALGRWKVQMASMLALAMLVGLCPAIGMGGSSVHASGGGNLLNNGGYETLNGTIPAGWGAWVSSGSPVFSVDESVYKGGQRSFKITATTVSRGTIFQTIPLTSEQKGKNYKLSQWIKTENVTGSGAFNRMFFTNSSGSRVGDLIELPRLTGTQDWTLVEHEVSIPNDPVIAGIKVENFFETGTGEAWFDDAVFQEIVPDLNRVINGSFEEADSNGKPTGWGTWIPIGTPAIELDNSQYHSGASSVRVEATSTGRAALVQSIQLSPADIGGTFKVESWIKTLDLTGSALTRLQFVNSSGTRAGDLVMFGSVSGTQDWTKLEKVVQVPDNLDIVYVKIEHFFEQGTGTAWFDDTTFMNWVPLQGITLSSNGLTMSIGGTQALTVNTMPSNASDSSVTWSSSHPQVASVQDGVVTAHAEGLAVVTATSNDGGLKASATVIVGQSDTITAEDASAVLDENGSAQGQVNATSTTGSSLSYWVLTTPAQGIAHVTADGVWSYYPDENVTGADEFIIAVEDMNGGFTISRVSLQINAVNAPPTGGEGIHPTDKNTPVQAKVSATDPDGDILLYSMLSNPQHGSVTLDANGDWTYTPNTDYTGADQFTVSVSDGNGGLLESIMRVYTAPTSEEIIASLKAANPQNQHPRILATASDFQRMRDLVDVDARFTGWFNTVKEEADQILLQPVKDYDKPDGLRLDTTSSRRIVTLAFAYQLTGDTVYADRAWQELAHVSSSAYPDWSPGHYLDTATMTYGVGIGYDWLYDYLTQAQRDTVRQAIVDKGLTPAVPMYVDKTYWWVYNRDNWNFVCNAGMTIGALAIADEEEQLAGLILREAFKSIQYGLPQYAPDGSAKEGPSYWEYGTIYLLYFLSGLETTFGHDYGFSSSEGLDETPLYPIHIAGPGGAFNYFDNSESLIPGRTLLWFAKHDNKPEYTWYHQFAEKSGRTGGLYDALWYRPELYGANAPQELDRQFEIPEAVTMRSDWDDPGAMFAGFKGGMNGAPHGDLDTGTFVLDAHGVRWALDIGSENYNLPGYWNMSENGQRWTYYRKRAEGHNTLIISPSAGPDQDVDSLSPITTTSFNQTGGAYAISDLTPAYQKQSASVKRGVALIDERRQFLVQDEIVNKMPSELYWFMHTRASIEIGQDGTSAILSQDGRQLYVKLLTPGNAAFSVMDAVPLPTSPNPSGQTSNYGVKKLTIHMEDVLNETISVWMVPLMPGETPPSTLPSVVPLESWSVQNGQLAKLSGLTIDGVALEEFDSARYMYELSIPASEASIPVIGATAAGSYNVQVQQASGIPGYAKITVTDPQGFAKPTTYYVTMEHPVTYGIPDNRPIWQPQSVTASDHDGNVPENTIDDSIITRWSAAGEQWIQYDLGESRPIGAISAAFYNGNIRSSYFKIEVSEDGQTWQQAFEGNSSGESVDHELFAFPEQSGRYVRITGFGNNQNHWNSYTEVKIYGSPATPTLAEVSLSCGSCDPINRKDKAELQVMLKLSNGKVLDQSQALLTFFTTNYKVANVVDGKVHTQKTGEADIWVEATYEGNTITSEPLHVRVIKKNGHGSDDDDGTEDDDDEEEDDDDDDVDEDEDVDVEDEDDDEDDNDDE</sequence>
<dbReference type="SUPFAM" id="SSF48230">
    <property type="entry name" value="Chondroitin AC/alginate lyase"/>
    <property type="match status" value="1"/>
</dbReference>
<evidence type="ECO:0000256" key="1">
    <source>
        <dbReference type="ARBA" id="ARBA00004196"/>
    </source>
</evidence>
<dbReference type="Pfam" id="PF17963">
    <property type="entry name" value="Big_9"/>
    <property type="match status" value="2"/>
</dbReference>
<dbReference type="Pfam" id="PF16332">
    <property type="entry name" value="DUF4962"/>
    <property type="match status" value="1"/>
</dbReference>
<evidence type="ECO:0000259" key="3">
    <source>
        <dbReference type="PROSITE" id="PS50022"/>
    </source>
</evidence>
<dbReference type="Gene3D" id="2.70.98.70">
    <property type="match status" value="1"/>
</dbReference>
<dbReference type="SUPFAM" id="SSF49785">
    <property type="entry name" value="Galactose-binding domain-like"/>
    <property type="match status" value="2"/>
</dbReference>
<comment type="caution">
    <text evidence="4">The sequence shown here is derived from an EMBL/GenBank/DDBJ whole genome shotgun (WGS) entry which is preliminary data.</text>
</comment>
<dbReference type="RefSeq" id="WP_377561775.1">
    <property type="nucleotide sequence ID" value="NZ_JBHTJZ010000004.1"/>
</dbReference>
<dbReference type="EMBL" id="JBHTJZ010000004">
    <property type="protein sequence ID" value="MFD0958130.1"/>
    <property type="molecule type" value="Genomic_DNA"/>
</dbReference>
<keyword evidence="5" id="KW-1185">Reference proteome</keyword>
<gene>
    <name evidence="4" type="ORF">ACFQ2I_01870</name>
</gene>
<organism evidence="4 5">
    <name type="scientific">Paenibacillus chungangensis</name>
    <dbReference type="NCBI Taxonomy" id="696535"/>
    <lineage>
        <taxon>Bacteria</taxon>
        <taxon>Bacillati</taxon>
        <taxon>Bacillota</taxon>
        <taxon>Bacilli</taxon>
        <taxon>Bacillales</taxon>
        <taxon>Paenibacillaceae</taxon>
        <taxon>Paenibacillus</taxon>
    </lineage>
</organism>
<dbReference type="Proteomes" id="UP001596989">
    <property type="component" value="Unassembled WGS sequence"/>
</dbReference>
<feature type="region of interest" description="Disordered" evidence="2">
    <location>
        <begin position="1554"/>
        <end position="1602"/>
    </location>
</feature>
<evidence type="ECO:0000313" key="5">
    <source>
        <dbReference type="Proteomes" id="UP001596989"/>
    </source>
</evidence>
<accession>A0ABW3HKX9</accession>
<dbReference type="PROSITE" id="PS50022">
    <property type="entry name" value="FA58C_3"/>
    <property type="match status" value="1"/>
</dbReference>
<comment type="subcellular location">
    <subcellularLocation>
        <location evidence="1">Cell envelope</location>
    </subcellularLocation>
</comment>
<dbReference type="InterPro" id="IPR032518">
    <property type="entry name" value="HepII_N"/>
</dbReference>
<dbReference type="Gene3D" id="1.50.10.100">
    <property type="entry name" value="Chondroitin AC/alginate lyase"/>
    <property type="match status" value="1"/>
</dbReference>
<dbReference type="InterPro" id="IPR008964">
    <property type="entry name" value="Invasin/intimin_cell_adhesion"/>
</dbReference>
<dbReference type="SUPFAM" id="SSF49373">
    <property type="entry name" value="Invasin/intimin cell-adhesion fragments"/>
    <property type="match status" value="1"/>
</dbReference>
<dbReference type="InterPro" id="IPR008979">
    <property type="entry name" value="Galactose-bd-like_sf"/>
</dbReference>
<protein>
    <submittedName>
        <fullName evidence="4">Ig-like domain-containing protein</fullName>
    </submittedName>
</protein>
<dbReference type="Pfam" id="PF07940">
    <property type="entry name" value="Hepar_II_III_C"/>
    <property type="match status" value="1"/>
</dbReference>
<dbReference type="InterPro" id="IPR000421">
    <property type="entry name" value="FA58C"/>
</dbReference>
<reference evidence="5" key="1">
    <citation type="journal article" date="2019" name="Int. J. Syst. Evol. Microbiol.">
        <title>The Global Catalogue of Microorganisms (GCM) 10K type strain sequencing project: providing services to taxonomists for standard genome sequencing and annotation.</title>
        <authorList>
            <consortium name="The Broad Institute Genomics Platform"/>
            <consortium name="The Broad Institute Genome Sequencing Center for Infectious Disease"/>
            <person name="Wu L."/>
            <person name="Ma J."/>
        </authorList>
    </citation>
    <scope>NUCLEOTIDE SEQUENCE [LARGE SCALE GENOMIC DNA]</scope>
    <source>
        <strain evidence="5">CCUG 59129</strain>
    </source>
</reference>
<dbReference type="Gene3D" id="2.60.40.3440">
    <property type="match status" value="1"/>
</dbReference>
<proteinExistence type="predicted"/>
<name>A0ABW3HKX9_9BACL</name>
<dbReference type="SMART" id="SM00635">
    <property type="entry name" value="BID_2"/>
    <property type="match status" value="1"/>
</dbReference>
<evidence type="ECO:0000313" key="4">
    <source>
        <dbReference type="EMBL" id="MFD0958130.1"/>
    </source>
</evidence>